<dbReference type="EMBL" id="AGNL01047781">
    <property type="protein sequence ID" value="EJK46403.1"/>
    <property type="molecule type" value="Genomic_DNA"/>
</dbReference>
<keyword evidence="2" id="KW-0963">Cytoplasm</keyword>
<dbReference type="InterPro" id="IPR036291">
    <property type="entry name" value="NAD(P)-bd_dom_sf"/>
</dbReference>
<dbReference type="OrthoDB" id="1933717at2759"/>
<dbReference type="eggNOG" id="KOG1204">
    <property type="taxonomic scope" value="Eukaryota"/>
</dbReference>
<evidence type="ECO:0000313" key="6">
    <source>
        <dbReference type="Proteomes" id="UP000266841"/>
    </source>
</evidence>
<proteinExistence type="predicted"/>
<protein>
    <recommendedName>
        <fullName evidence="7">Sepiapterin reductase</fullName>
    </recommendedName>
</protein>
<keyword evidence="6" id="KW-1185">Reference proteome</keyword>
<evidence type="ECO:0008006" key="7">
    <source>
        <dbReference type="Google" id="ProtNLM"/>
    </source>
</evidence>
<evidence type="ECO:0000256" key="4">
    <source>
        <dbReference type="ARBA" id="ARBA00023002"/>
    </source>
</evidence>
<dbReference type="GO" id="GO:0004757">
    <property type="term" value="F:sepiapterin reductase (NADP+) activity"/>
    <property type="evidence" value="ECO:0007669"/>
    <property type="project" value="TreeGrafter"/>
</dbReference>
<dbReference type="OMA" id="PFEMYAI"/>
<accession>K0R1Q0</accession>
<organism evidence="5 6">
    <name type="scientific">Thalassiosira oceanica</name>
    <name type="common">Marine diatom</name>
    <dbReference type="NCBI Taxonomy" id="159749"/>
    <lineage>
        <taxon>Eukaryota</taxon>
        <taxon>Sar</taxon>
        <taxon>Stramenopiles</taxon>
        <taxon>Ochrophyta</taxon>
        <taxon>Bacillariophyta</taxon>
        <taxon>Coscinodiscophyceae</taxon>
        <taxon>Thalassiosirophycidae</taxon>
        <taxon>Thalassiosirales</taxon>
        <taxon>Thalassiosiraceae</taxon>
        <taxon>Thalassiosira</taxon>
    </lineage>
</organism>
<dbReference type="GO" id="GO:0006729">
    <property type="term" value="P:tetrahydrobiopterin biosynthetic process"/>
    <property type="evidence" value="ECO:0007669"/>
    <property type="project" value="TreeGrafter"/>
</dbReference>
<evidence type="ECO:0000256" key="3">
    <source>
        <dbReference type="ARBA" id="ARBA00022857"/>
    </source>
</evidence>
<name>K0R1Q0_THAOC</name>
<gene>
    <name evidence="5" type="ORF">THAOC_34926</name>
</gene>
<dbReference type="Pfam" id="PF00106">
    <property type="entry name" value="adh_short"/>
    <property type="match status" value="1"/>
</dbReference>
<dbReference type="InterPro" id="IPR051721">
    <property type="entry name" value="Biopterin_syn/organic_redct"/>
</dbReference>
<dbReference type="GO" id="GO:0005737">
    <property type="term" value="C:cytoplasm"/>
    <property type="evidence" value="ECO:0007669"/>
    <property type="project" value="UniProtKB-SubCell"/>
</dbReference>
<dbReference type="Proteomes" id="UP000266841">
    <property type="component" value="Unassembled WGS sequence"/>
</dbReference>
<evidence type="ECO:0000256" key="2">
    <source>
        <dbReference type="ARBA" id="ARBA00022490"/>
    </source>
</evidence>
<dbReference type="PRINTS" id="PR00081">
    <property type="entry name" value="GDHRDH"/>
</dbReference>
<comment type="subcellular location">
    <subcellularLocation>
        <location evidence="1">Cytoplasm</location>
    </subcellularLocation>
</comment>
<keyword evidence="4" id="KW-0560">Oxidoreductase</keyword>
<dbReference type="Gene3D" id="3.40.50.720">
    <property type="entry name" value="NAD(P)-binding Rossmann-like Domain"/>
    <property type="match status" value="1"/>
</dbReference>
<dbReference type="SUPFAM" id="SSF51735">
    <property type="entry name" value="NAD(P)-binding Rossmann-fold domains"/>
    <property type="match status" value="1"/>
</dbReference>
<keyword evidence="3" id="KW-0521">NADP</keyword>
<dbReference type="InterPro" id="IPR020904">
    <property type="entry name" value="Sc_DH/Rdtase_CS"/>
</dbReference>
<evidence type="ECO:0000256" key="1">
    <source>
        <dbReference type="ARBA" id="ARBA00004496"/>
    </source>
</evidence>
<comment type="caution">
    <text evidence="5">The sequence shown here is derived from an EMBL/GenBank/DDBJ whole genome shotgun (WGS) entry which is preliminary data.</text>
</comment>
<dbReference type="AlphaFoldDB" id="K0R1Q0"/>
<dbReference type="PROSITE" id="PS00061">
    <property type="entry name" value="ADH_SHORT"/>
    <property type="match status" value="1"/>
</dbReference>
<evidence type="ECO:0000313" key="5">
    <source>
        <dbReference type="EMBL" id="EJK46403.1"/>
    </source>
</evidence>
<reference evidence="5 6" key="1">
    <citation type="journal article" date="2012" name="Genome Biol.">
        <title>Genome and low-iron response of an oceanic diatom adapted to chronic iron limitation.</title>
        <authorList>
            <person name="Lommer M."/>
            <person name="Specht M."/>
            <person name="Roy A.S."/>
            <person name="Kraemer L."/>
            <person name="Andreson R."/>
            <person name="Gutowska M.A."/>
            <person name="Wolf J."/>
            <person name="Bergner S.V."/>
            <person name="Schilhabel M.B."/>
            <person name="Klostermeier U.C."/>
            <person name="Beiko R.G."/>
            <person name="Rosenstiel P."/>
            <person name="Hippler M."/>
            <person name="Laroche J."/>
        </authorList>
    </citation>
    <scope>NUCLEOTIDE SEQUENCE [LARGE SCALE GENOMIC DNA]</scope>
    <source>
        <strain evidence="5 6">CCMP1005</strain>
    </source>
</reference>
<dbReference type="PANTHER" id="PTHR44085">
    <property type="entry name" value="SEPIAPTERIN REDUCTASE"/>
    <property type="match status" value="1"/>
</dbReference>
<dbReference type="PANTHER" id="PTHR44085:SF2">
    <property type="entry name" value="SEPIAPTERIN REDUCTASE"/>
    <property type="match status" value="1"/>
</dbReference>
<sequence length="268" mass="29268">MQLAIVTGGGSGIGAALVTRLATAEPNLMVVAIGRTNSKLDAMRLSMPEEERRRILTVQADISTAEGVASIVSSIPASPIKYLVHNAGLLGPISPLADIDRTTWDAIVATNLSAPLFLTQALLPQLKQCVDMDAKKARVLHISSGAAKSAYCGWGPYCISKSGLNMMYRCLALELSRENILVGSLRPGVVDTDMQLPIREFAGPEDTFPMKSKFISLHKDGKLESPKNVAWFCHYLLSSVDEEEFIADEFDIRNEKANEKWLRYQSEG</sequence>
<dbReference type="InterPro" id="IPR002347">
    <property type="entry name" value="SDR_fam"/>
</dbReference>